<proteinExistence type="predicted"/>
<evidence type="ECO:0000256" key="1">
    <source>
        <dbReference type="ARBA" id="ARBA00023015"/>
    </source>
</evidence>
<reference evidence="5 6" key="1">
    <citation type="submission" date="2015-07" db="EMBL/GenBank/DDBJ databases">
        <title>Draft genome sequence of the Amantichitinum ursilacus IGB-41, a new chitin-degrading bacterium.</title>
        <authorList>
            <person name="Kirstahler P."/>
            <person name="Guenther M."/>
            <person name="Grumaz C."/>
            <person name="Rupp S."/>
            <person name="Zibek S."/>
            <person name="Sohn K."/>
        </authorList>
    </citation>
    <scope>NUCLEOTIDE SEQUENCE [LARGE SCALE GENOMIC DNA]</scope>
    <source>
        <strain evidence="5 6">IGB-41</strain>
    </source>
</reference>
<dbReference type="Pfam" id="PF12833">
    <property type="entry name" value="HTH_18"/>
    <property type="match status" value="1"/>
</dbReference>
<dbReference type="AlphaFoldDB" id="A0A0N1JS24"/>
<evidence type="ECO:0000313" key="5">
    <source>
        <dbReference type="EMBL" id="KPC50510.1"/>
    </source>
</evidence>
<sequence>MLTREMVAYSHGQRWHYQRLDVEQVPFIWHYHPEFELTLTRRARGMRYVGGDVAPFGELDLMLVGPNQAHTWQAPRRVDGALHQVEVIFFTREWIEELAAGALPEMTGLAQWLRGAQNGVEFSLPCAERMTALFDRLKNARGLTKLGCLLEILDGLPRDHGARFLAGARNPDVLDQRIELALAWLHQHYREPVTLADLAAVARTSEATLKRLLREQLRDNMSGLLGQLRIGHACNLLITTQLQVQLVGEQSGFPSPSHFYKQFAAAKGLSPGDFRRRYHLSHRQNAARDNLDTPGLRFRYRIGEPSAS</sequence>
<dbReference type="RefSeq" id="WP_083459271.1">
    <property type="nucleotide sequence ID" value="NZ_LAQT01000028.1"/>
</dbReference>
<dbReference type="InterPro" id="IPR018060">
    <property type="entry name" value="HTH_AraC"/>
</dbReference>
<dbReference type="OrthoDB" id="9816011at2"/>
<dbReference type="PROSITE" id="PS01124">
    <property type="entry name" value="HTH_ARAC_FAMILY_2"/>
    <property type="match status" value="1"/>
</dbReference>
<dbReference type="PANTHER" id="PTHR43280">
    <property type="entry name" value="ARAC-FAMILY TRANSCRIPTIONAL REGULATOR"/>
    <property type="match status" value="1"/>
</dbReference>
<evidence type="ECO:0000259" key="4">
    <source>
        <dbReference type="PROSITE" id="PS01124"/>
    </source>
</evidence>
<gene>
    <name evidence="5" type="ORF">WG78_16935</name>
</gene>
<comment type="caution">
    <text evidence="5">The sequence shown here is derived from an EMBL/GenBank/DDBJ whole genome shotgun (WGS) entry which is preliminary data.</text>
</comment>
<dbReference type="STRING" id="857265.WG78_16935"/>
<keyword evidence="1" id="KW-0805">Transcription regulation</keyword>
<dbReference type="SMART" id="SM00342">
    <property type="entry name" value="HTH_ARAC"/>
    <property type="match status" value="1"/>
</dbReference>
<evidence type="ECO:0000256" key="3">
    <source>
        <dbReference type="ARBA" id="ARBA00023163"/>
    </source>
</evidence>
<keyword evidence="3" id="KW-0804">Transcription</keyword>
<evidence type="ECO:0000313" key="6">
    <source>
        <dbReference type="Proteomes" id="UP000037939"/>
    </source>
</evidence>
<name>A0A0N1JS24_9NEIS</name>
<dbReference type="Proteomes" id="UP000037939">
    <property type="component" value="Unassembled WGS sequence"/>
</dbReference>
<dbReference type="EMBL" id="LAQT01000028">
    <property type="protein sequence ID" value="KPC50510.1"/>
    <property type="molecule type" value="Genomic_DNA"/>
</dbReference>
<keyword evidence="2 5" id="KW-0238">DNA-binding</keyword>
<organism evidence="5 6">
    <name type="scientific">Amantichitinum ursilacus</name>
    <dbReference type="NCBI Taxonomy" id="857265"/>
    <lineage>
        <taxon>Bacteria</taxon>
        <taxon>Pseudomonadati</taxon>
        <taxon>Pseudomonadota</taxon>
        <taxon>Betaproteobacteria</taxon>
        <taxon>Neisseriales</taxon>
        <taxon>Chitinibacteraceae</taxon>
        <taxon>Amantichitinum</taxon>
    </lineage>
</organism>
<dbReference type="SUPFAM" id="SSF46689">
    <property type="entry name" value="Homeodomain-like"/>
    <property type="match status" value="2"/>
</dbReference>
<keyword evidence="6" id="KW-1185">Reference proteome</keyword>
<dbReference type="InterPro" id="IPR009057">
    <property type="entry name" value="Homeodomain-like_sf"/>
</dbReference>
<dbReference type="PANTHER" id="PTHR43280:SF27">
    <property type="entry name" value="TRANSCRIPTIONAL REGULATOR MTLR"/>
    <property type="match status" value="1"/>
</dbReference>
<dbReference type="Gene3D" id="1.10.10.60">
    <property type="entry name" value="Homeodomain-like"/>
    <property type="match status" value="1"/>
</dbReference>
<evidence type="ECO:0000256" key="2">
    <source>
        <dbReference type="ARBA" id="ARBA00023125"/>
    </source>
</evidence>
<accession>A0A0N1JS24</accession>
<dbReference type="GO" id="GO:0043565">
    <property type="term" value="F:sequence-specific DNA binding"/>
    <property type="evidence" value="ECO:0007669"/>
    <property type="project" value="InterPro"/>
</dbReference>
<protein>
    <submittedName>
        <fullName evidence="5">DNA-binding transcriptional regulator AraC</fullName>
    </submittedName>
</protein>
<dbReference type="GO" id="GO:0003700">
    <property type="term" value="F:DNA-binding transcription factor activity"/>
    <property type="evidence" value="ECO:0007669"/>
    <property type="project" value="InterPro"/>
</dbReference>
<feature type="domain" description="HTH araC/xylS-type" evidence="4">
    <location>
        <begin position="179"/>
        <end position="277"/>
    </location>
</feature>